<sequence>DGEVEVRKVMAAGFLIKEKGNSGTGMIGKAIEDKPSCSNLNQDRDELRKEAISKDIIVRNKKEKEDLMMVDKIGKDQNEVGCNSKNLKDKVTVRLTKVQLA</sequence>
<gene>
    <name evidence="1" type="ORF">ACH5RR_002798</name>
</gene>
<dbReference type="EMBL" id="JBJUIK010000002">
    <property type="protein sequence ID" value="KAL3534337.1"/>
    <property type="molecule type" value="Genomic_DNA"/>
</dbReference>
<feature type="non-terminal residue" evidence="1">
    <location>
        <position position="1"/>
    </location>
</feature>
<name>A0ABD3ASZ0_9GENT</name>
<reference evidence="1 2" key="1">
    <citation type="submission" date="2024-11" db="EMBL/GenBank/DDBJ databases">
        <title>A near-complete genome assembly of Cinchona calisaya.</title>
        <authorList>
            <person name="Lian D.C."/>
            <person name="Zhao X.W."/>
            <person name="Wei L."/>
        </authorList>
    </citation>
    <scope>NUCLEOTIDE SEQUENCE [LARGE SCALE GENOMIC DNA]</scope>
    <source>
        <tissue evidence="1">Nenye</tissue>
    </source>
</reference>
<protein>
    <submittedName>
        <fullName evidence="1">Uncharacterized protein</fullName>
    </submittedName>
</protein>
<dbReference type="Proteomes" id="UP001630127">
    <property type="component" value="Unassembled WGS sequence"/>
</dbReference>
<evidence type="ECO:0000313" key="2">
    <source>
        <dbReference type="Proteomes" id="UP001630127"/>
    </source>
</evidence>
<comment type="caution">
    <text evidence="1">The sequence shown here is derived from an EMBL/GenBank/DDBJ whole genome shotgun (WGS) entry which is preliminary data.</text>
</comment>
<accession>A0ABD3ASZ0</accession>
<keyword evidence="2" id="KW-1185">Reference proteome</keyword>
<proteinExistence type="predicted"/>
<organism evidence="1 2">
    <name type="scientific">Cinchona calisaya</name>
    <dbReference type="NCBI Taxonomy" id="153742"/>
    <lineage>
        <taxon>Eukaryota</taxon>
        <taxon>Viridiplantae</taxon>
        <taxon>Streptophyta</taxon>
        <taxon>Embryophyta</taxon>
        <taxon>Tracheophyta</taxon>
        <taxon>Spermatophyta</taxon>
        <taxon>Magnoliopsida</taxon>
        <taxon>eudicotyledons</taxon>
        <taxon>Gunneridae</taxon>
        <taxon>Pentapetalae</taxon>
        <taxon>asterids</taxon>
        <taxon>lamiids</taxon>
        <taxon>Gentianales</taxon>
        <taxon>Rubiaceae</taxon>
        <taxon>Cinchonoideae</taxon>
        <taxon>Cinchoneae</taxon>
        <taxon>Cinchona</taxon>
    </lineage>
</organism>
<evidence type="ECO:0000313" key="1">
    <source>
        <dbReference type="EMBL" id="KAL3534337.1"/>
    </source>
</evidence>
<dbReference type="AlphaFoldDB" id="A0ABD3ASZ0"/>